<dbReference type="Pfam" id="PF19300">
    <property type="entry name" value="BPD_transp_1_N"/>
    <property type="match status" value="1"/>
</dbReference>
<keyword evidence="5 7" id="KW-1133">Transmembrane helix</keyword>
<evidence type="ECO:0000256" key="7">
    <source>
        <dbReference type="RuleBase" id="RU363032"/>
    </source>
</evidence>
<dbReference type="STRING" id="1855383.SAMN05216548_1033"/>
<keyword evidence="4 7" id="KW-0812">Transmembrane</keyword>
<evidence type="ECO:0000256" key="1">
    <source>
        <dbReference type="ARBA" id="ARBA00004651"/>
    </source>
</evidence>
<keyword evidence="2 7" id="KW-0813">Transport</keyword>
<feature type="transmembrane region" description="Helical" evidence="7">
    <location>
        <begin position="101"/>
        <end position="124"/>
    </location>
</feature>
<dbReference type="CDD" id="cd06261">
    <property type="entry name" value="TM_PBP2"/>
    <property type="match status" value="1"/>
</dbReference>
<dbReference type="EMBL" id="FOFG01000003">
    <property type="protein sequence ID" value="SEQ18054.1"/>
    <property type="molecule type" value="Genomic_DNA"/>
</dbReference>
<dbReference type="RefSeq" id="WP_177176720.1">
    <property type="nucleotide sequence ID" value="NZ_FOFG01000003.1"/>
</dbReference>
<keyword evidence="10" id="KW-1185">Reference proteome</keyword>
<comment type="similarity">
    <text evidence="7">Belongs to the binding-protein-dependent transport system permease family.</text>
</comment>
<dbReference type="Proteomes" id="UP000199647">
    <property type="component" value="Unassembled WGS sequence"/>
</dbReference>
<reference evidence="9 10" key="1">
    <citation type="submission" date="2016-10" db="EMBL/GenBank/DDBJ databases">
        <authorList>
            <person name="de Groot N.N."/>
        </authorList>
    </citation>
    <scope>NUCLEOTIDE SEQUENCE [LARGE SCALE GENOMIC DNA]</scope>
    <source>
        <strain evidence="9 10">A52C2</strain>
    </source>
</reference>
<name>A0A1H9DX72_9HYPH</name>
<feature type="transmembrane region" description="Helical" evidence="7">
    <location>
        <begin position="136"/>
        <end position="159"/>
    </location>
</feature>
<dbReference type="PANTHER" id="PTHR43163:SF9">
    <property type="entry name" value="ABC TRANSPORTER PERMEASE PROTEIN"/>
    <property type="match status" value="1"/>
</dbReference>
<feature type="transmembrane region" description="Helical" evidence="7">
    <location>
        <begin position="7"/>
        <end position="30"/>
    </location>
</feature>
<accession>A0A1H9DX72</accession>
<evidence type="ECO:0000256" key="3">
    <source>
        <dbReference type="ARBA" id="ARBA00022475"/>
    </source>
</evidence>
<dbReference type="GO" id="GO:0005886">
    <property type="term" value="C:plasma membrane"/>
    <property type="evidence" value="ECO:0007669"/>
    <property type="project" value="UniProtKB-SubCell"/>
</dbReference>
<organism evidence="9 10">
    <name type="scientific">Faunimonas pinastri</name>
    <dbReference type="NCBI Taxonomy" id="1855383"/>
    <lineage>
        <taxon>Bacteria</taxon>
        <taxon>Pseudomonadati</taxon>
        <taxon>Pseudomonadota</taxon>
        <taxon>Alphaproteobacteria</taxon>
        <taxon>Hyphomicrobiales</taxon>
        <taxon>Afifellaceae</taxon>
        <taxon>Faunimonas</taxon>
    </lineage>
</organism>
<comment type="subcellular location">
    <subcellularLocation>
        <location evidence="1 7">Cell membrane</location>
        <topology evidence="1 7">Multi-pass membrane protein</topology>
    </subcellularLocation>
</comment>
<keyword evidence="3" id="KW-1003">Cell membrane</keyword>
<proteinExistence type="inferred from homology"/>
<evidence type="ECO:0000256" key="6">
    <source>
        <dbReference type="ARBA" id="ARBA00023136"/>
    </source>
</evidence>
<evidence type="ECO:0000256" key="5">
    <source>
        <dbReference type="ARBA" id="ARBA00022989"/>
    </source>
</evidence>
<dbReference type="Pfam" id="PF00528">
    <property type="entry name" value="BPD_transp_1"/>
    <property type="match status" value="1"/>
</dbReference>
<evidence type="ECO:0000313" key="9">
    <source>
        <dbReference type="EMBL" id="SEQ18054.1"/>
    </source>
</evidence>
<dbReference type="InterPro" id="IPR035906">
    <property type="entry name" value="MetI-like_sf"/>
</dbReference>
<gene>
    <name evidence="9" type="ORF">SAMN05216548_1033</name>
</gene>
<evidence type="ECO:0000256" key="4">
    <source>
        <dbReference type="ARBA" id="ARBA00022692"/>
    </source>
</evidence>
<feature type="transmembrane region" description="Helical" evidence="7">
    <location>
        <begin position="243"/>
        <end position="269"/>
    </location>
</feature>
<feature type="domain" description="ABC transmembrane type-1" evidence="8">
    <location>
        <begin position="97"/>
        <end position="308"/>
    </location>
</feature>
<feature type="transmembrane region" description="Helical" evidence="7">
    <location>
        <begin position="289"/>
        <end position="315"/>
    </location>
</feature>
<evidence type="ECO:0000313" key="10">
    <source>
        <dbReference type="Proteomes" id="UP000199647"/>
    </source>
</evidence>
<dbReference type="GO" id="GO:0055085">
    <property type="term" value="P:transmembrane transport"/>
    <property type="evidence" value="ECO:0007669"/>
    <property type="project" value="InterPro"/>
</dbReference>
<dbReference type="InterPro" id="IPR000515">
    <property type="entry name" value="MetI-like"/>
</dbReference>
<dbReference type="PANTHER" id="PTHR43163">
    <property type="entry name" value="DIPEPTIDE TRANSPORT SYSTEM PERMEASE PROTEIN DPPB-RELATED"/>
    <property type="match status" value="1"/>
</dbReference>
<keyword evidence="6 7" id="KW-0472">Membrane</keyword>
<evidence type="ECO:0000259" key="8">
    <source>
        <dbReference type="PROSITE" id="PS50928"/>
    </source>
</evidence>
<dbReference type="InterPro" id="IPR045621">
    <property type="entry name" value="BPD_transp_1_N"/>
</dbReference>
<feature type="transmembrane region" description="Helical" evidence="7">
    <location>
        <begin position="185"/>
        <end position="203"/>
    </location>
</feature>
<evidence type="ECO:0000256" key="2">
    <source>
        <dbReference type="ARBA" id="ARBA00022448"/>
    </source>
</evidence>
<dbReference type="SUPFAM" id="SSF161098">
    <property type="entry name" value="MetI-like"/>
    <property type="match status" value="1"/>
</dbReference>
<protein>
    <submittedName>
        <fullName evidence="9">Peptide/nickel transport system permease protein</fullName>
    </submittedName>
</protein>
<dbReference type="AlphaFoldDB" id="A0A1H9DX72"/>
<dbReference type="Gene3D" id="1.10.3720.10">
    <property type="entry name" value="MetI-like"/>
    <property type="match status" value="1"/>
</dbReference>
<dbReference type="PROSITE" id="PS50928">
    <property type="entry name" value="ABC_TM1"/>
    <property type="match status" value="1"/>
</dbReference>
<sequence length="325" mass="35607">MIKAISLRLLSAVGLLWGVVTLSFILIHFAPGDPISSLVGENGGASPEFVARLRAQYGLDQPIISQYGIYLGHLLRGDLGYSIRFQTPVWDLFRERLPATLLLLVTSIVVFSIFGMIAGVYSATRAGSLGDSAIRILSVLAFSLPVFWFAQLLIALFSVKLHLFPVFGMHSLFVRPGLWNSVRDVAWHVVLPAIALGAWHMAVTQRFVRTSLIQVLHEDYIRTAMAKGVSRRAILMHHAMRNALLPVVTITGISFGTMLTGATLTEIVFGWPGLGRLILDGVLGRDRPLIIGLLLISALLTIVVDALTDVIHGLLDPRIRAGRHR</sequence>